<dbReference type="Proteomes" id="UP001212997">
    <property type="component" value="Unassembled WGS sequence"/>
</dbReference>
<feature type="region of interest" description="Disordered" evidence="1">
    <location>
        <begin position="108"/>
        <end position="190"/>
    </location>
</feature>
<feature type="compositionally biased region" description="Basic and acidic residues" evidence="1">
    <location>
        <begin position="17"/>
        <end position="27"/>
    </location>
</feature>
<organism evidence="2 3">
    <name type="scientific">Meripilus lineatus</name>
    <dbReference type="NCBI Taxonomy" id="2056292"/>
    <lineage>
        <taxon>Eukaryota</taxon>
        <taxon>Fungi</taxon>
        <taxon>Dikarya</taxon>
        <taxon>Basidiomycota</taxon>
        <taxon>Agaricomycotina</taxon>
        <taxon>Agaricomycetes</taxon>
        <taxon>Polyporales</taxon>
        <taxon>Meripilaceae</taxon>
        <taxon>Meripilus</taxon>
    </lineage>
</organism>
<keyword evidence="3" id="KW-1185">Reference proteome</keyword>
<evidence type="ECO:0000313" key="2">
    <source>
        <dbReference type="EMBL" id="KAJ3490158.1"/>
    </source>
</evidence>
<feature type="compositionally biased region" description="Low complexity" evidence="1">
    <location>
        <begin position="62"/>
        <end position="79"/>
    </location>
</feature>
<gene>
    <name evidence="2" type="ORF">NLI96_g1620</name>
</gene>
<feature type="compositionally biased region" description="Pro residues" evidence="1">
    <location>
        <begin position="132"/>
        <end position="141"/>
    </location>
</feature>
<evidence type="ECO:0000313" key="3">
    <source>
        <dbReference type="Proteomes" id="UP001212997"/>
    </source>
</evidence>
<comment type="caution">
    <text evidence="2">The sequence shown here is derived from an EMBL/GenBank/DDBJ whole genome shotgun (WGS) entry which is preliminary data.</text>
</comment>
<feature type="region of interest" description="Disordered" evidence="1">
    <location>
        <begin position="1"/>
        <end position="91"/>
    </location>
</feature>
<reference evidence="2" key="1">
    <citation type="submission" date="2022-07" db="EMBL/GenBank/DDBJ databases">
        <title>Genome Sequence of Physisporinus lineatus.</title>
        <authorList>
            <person name="Buettner E."/>
        </authorList>
    </citation>
    <scope>NUCLEOTIDE SEQUENCE</scope>
    <source>
        <strain evidence="2">VT162</strain>
    </source>
</reference>
<proteinExistence type="predicted"/>
<sequence length="341" mass="37550">MKTSQARTSLAAPPTQENRDPLREYDFRKRRYVDRKRRSTLASGSDLHRAPLSVVTNLANDTRNSSGRTTGSGTRTPSGLPADPNNNGPKAKLFVKGHGAVTEYIGKAPFRPNNLNSKPVEVPNAGPSRLPARPPTPPPVAGPSRLPAQPPTLTPTPPLPVLRSILKDSNVTIRQPRRSRGNPDRDVSRVHFSPNIQDLDETDNTESEGAQQLQVPTPTTIVTLTRISPPPNPPTTEPTPTTIQSQRLWHIIGHTIEHIIEIVSDVIFDVSLRLLSLWALLILLKWLLNDGIDHILHSTSYKSTQDTPTTGVFSLFRIPRLTLLYLHTAHAKPNTVTNIGE</sequence>
<evidence type="ECO:0000256" key="1">
    <source>
        <dbReference type="SAM" id="MobiDB-lite"/>
    </source>
</evidence>
<accession>A0AAD5VA91</accession>
<protein>
    <submittedName>
        <fullName evidence="2">Uncharacterized protein</fullName>
    </submittedName>
</protein>
<feature type="compositionally biased region" description="Basic residues" evidence="1">
    <location>
        <begin position="28"/>
        <end position="39"/>
    </location>
</feature>
<feature type="compositionally biased region" description="Pro residues" evidence="1">
    <location>
        <begin position="148"/>
        <end position="160"/>
    </location>
</feature>
<dbReference type="AlphaFoldDB" id="A0AAD5VA91"/>
<dbReference type="EMBL" id="JANAWD010000032">
    <property type="protein sequence ID" value="KAJ3490158.1"/>
    <property type="molecule type" value="Genomic_DNA"/>
</dbReference>
<name>A0AAD5VA91_9APHY</name>